<dbReference type="Proteomes" id="UP000076167">
    <property type="component" value="Unassembled WGS sequence"/>
</dbReference>
<evidence type="ECO:0000256" key="1">
    <source>
        <dbReference type="ARBA" id="ARBA00022679"/>
    </source>
</evidence>
<feature type="domain" description="N-acetyltransferase" evidence="3">
    <location>
        <begin position="5"/>
        <end position="162"/>
    </location>
</feature>
<evidence type="ECO:0000259" key="3">
    <source>
        <dbReference type="PROSITE" id="PS51186"/>
    </source>
</evidence>
<dbReference type="Pfam" id="PF00583">
    <property type="entry name" value="Acetyltransf_1"/>
    <property type="match status" value="1"/>
</dbReference>
<evidence type="ECO:0000313" key="5">
    <source>
        <dbReference type="Proteomes" id="UP000076167"/>
    </source>
</evidence>
<dbReference type="PANTHER" id="PTHR43877">
    <property type="entry name" value="AMINOALKYLPHOSPHONATE N-ACETYLTRANSFERASE-RELATED-RELATED"/>
    <property type="match status" value="1"/>
</dbReference>
<name>A0ABR5XZJ9_9PROT</name>
<dbReference type="RefSeq" id="WP_063093072.1">
    <property type="nucleotide sequence ID" value="NZ_DFMA01000012.1"/>
</dbReference>
<dbReference type="CDD" id="cd04301">
    <property type="entry name" value="NAT_SF"/>
    <property type="match status" value="1"/>
</dbReference>
<comment type="caution">
    <text evidence="4">The sequence shown here is derived from an EMBL/GenBank/DDBJ whole genome shotgun (WGS) entry which is preliminary data.</text>
</comment>
<dbReference type="Gene3D" id="3.40.630.30">
    <property type="match status" value="1"/>
</dbReference>
<dbReference type="EMBL" id="LPXL01000033">
    <property type="protein sequence ID" value="KZD02726.1"/>
    <property type="molecule type" value="Genomic_DNA"/>
</dbReference>
<reference evidence="4 5" key="1">
    <citation type="submission" date="2015-12" db="EMBL/GenBank/DDBJ databases">
        <title>Genome sequence of Thalassospira xiamenensis MCCC 1A03005.</title>
        <authorList>
            <person name="Lu L."/>
            <person name="Lai Q."/>
            <person name="Shao Z."/>
            <person name="Qian P."/>
        </authorList>
    </citation>
    <scope>NUCLEOTIDE SEQUENCE [LARGE SCALE GENOMIC DNA]</scope>
    <source>
        <strain evidence="4 5">MCCC 1A03005</strain>
    </source>
</reference>
<keyword evidence="2" id="KW-0012">Acyltransferase</keyword>
<evidence type="ECO:0000313" key="4">
    <source>
        <dbReference type="EMBL" id="KZD02726.1"/>
    </source>
</evidence>
<dbReference type="SUPFAM" id="SSF55729">
    <property type="entry name" value="Acyl-CoA N-acyltransferases (Nat)"/>
    <property type="match status" value="1"/>
</dbReference>
<dbReference type="InterPro" id="IPR000182">
    <property type="entry name" value="GNAT_dom"/>
</dbReference>
<gene>
    <name evidence="4" type="ORF">AUP40_19875</name>
</gene>
<protein>
    <recommendedName>
        <fullName evidence="3">N-acetyltransferase domain-containing protein</fullName>
    </recommendedName>
</protein>
<dbReference type="InterPro" id="IPR016181">
    <property type="entry name" value="Acyl_CoA_acyltransferase"/>
</dbReference>
<dbReference type="InterPro" id="IPR050832">
    <property type="entry name" value="Bact_Acetyltransf"/>
</dbReference>
<organism evidence="4 5">
    <name type="scientific">Thalassospira xiamenensis</name>
    <dbReference type="NCBI Taxonomy" id="220697"/>
    <lineage>
        <taxon>Bacteria</taxon>
        <taxon>Pseudomonadati</taxon>
        <taxon>Pseudomonadota</taxon>
        <taxon>Alphaproteobacteria</taxon>
        <taxon>Rhodospirillales</taxon>
        <taxon>Thalassospiraceae</taxon>
        <taxon>Thalassospira</taxon>
    </lineage>
</organism>
<keyword evidence="1" id="KW-0808">Transferase</keyword>
<sequence>MTSSIEITSPSDPALVPFDRLVEILLAAFAFQDDIVDPPSSAKSVNIAELQWRFARDTLFLAHDSADRVIGQVWIEDVGKDAYLYKLSVEPSIQGGGIGKALVEAACAHAEKAGKANMRLHVRVELTGNIAFFKSRGFEIAGEGVHDGYDRTTFWKMARPLQMAKSA</sequence>
<evidence type="ECO:0000256" key="2">
    <source>
        <dbReference type="ARBA" id="ARBA00023315"/>
    </source>
</evidence>
<accession>A0ABR5XZJ9</accession>
<keyword evidence="5" id="KW-1185">Reference proteome</keyword>
<dbReference type="PROSITE" id="PS51186">
    <property type="entry name" value="GNAT"/>
    <property type="match status" value="1"/>
</dbReference>
<proteinExistence type="predicted"/>
<dbReference type="PANTHER" id="PTHR43877:SF2">
    <property type="entry name" value="AMINOALKYLPHOSPHONATE N-ACETYLTRANSFERASE-RELATED"/>
    <property type="match status" value="1"/>
</dbReference>